<comment type="subcellular location">
    <subcellularLocation>
        <location evidence="1">Membrane</location>
        <topology evidence="1">Multi-pass membrane protein</topology>
    </subcellularLocation>
</comment>
<sequence length="159" mass="17255">MKLKQLPLVGNIVIALILGLTFIFSGAVFGNIKPMIIPCFLAFGLTLVRELVKDIEDMEGDRQSGLITFPIIAGFNRAGKLTALFAVIIGVGALAPYMMGIYSFWYLAFLVLGVETPLVTLVVLFMKSPEKLNFSLASKTLKISTILGIIAIYCGSTYV</sequence>
<dbReference type="InterPro" id="IPR050475">
    <property type="entry name" value="Prenyltransferase_related"/>
</dbReference>
<dbReference type="Pfam" id="PF01040">
    <property type="entry name" value="UbiA"/>
    <property type="match status" value="1"/>
</dbReference>
<feature type="transmembrane region" description="Helical" evidence="5">
    <location>
        <begin position="104"/>
        <end position="126"/>
    </location>
</feature>
<dbReference type="EMBL" id="UINC01002058">
    <property type="protein sequence ID" value="SUZ92433.1"/>
    <property type="molecule type" value="Genomic_DNA"/>
</dbReference>
<name>A0A381RU46_9ZZZZ</name>
<evidence type="ECO:0000313" key="6">
    <source>
        <dbReference type="EMBL" id="SUZ92433.1"/>
    </source>
</evidence>
<dbReference type="GO" id="GO:0016020">
    <property type="term" value="C:membrane"/>
    <property type="evidence" value="ECO:0007669"/>
    <property type="project" value="UniProtKB-SubCell"/>
</dbReference>
<reference evidence="6" key="1">
    <citation type="submission" date="2018-05" db="EMBL/GenBank/DDBJ databases">
        <authorList>
            <person name="Lanie J.A."/>
            <person name="Ng W.-L."/>
            <person name="Kazmierczak K.M."/>
            <person name="Andrzejewski T.M."/>
            <person name="Davidsen T.M."/>
            <person name="Wayne K.J."/>
            <person name="Tettelin H."/>
            <person name="Glass J.I."/>
            <person name="Rusch D."/>
            <person name="Podicherti R."/>
            <person name="Tsui H.-C.T."/>
            <person name="Winkler M.E."/>
        </authorList>
    </citation>
    <scope>NUCLEOTIDE SEQUENCE</scope>
</reference>
<dbReference type="PANTHER" id="PTHR42723">
    <property type="entry name" value="CHLOROPHYLL SYNTHASE"/>
    <property type="match status" value="1"/>
</dbReference>
<evidence type="ECO:0000256" key="2">
    <source>
        <dbReference type="ARBA" id="ARBA00022692"/>
    </source>
</evidence>
<gene>
    <name evidence="6" type="ORF">METZ01_LOCUS45287</name>
</gene>
<keyword evidence="3 5" id="KW-1133">Transmembrane helix</keyword>
<dbReference type="InterPro" id="IPR000537">
    <property type="entry name" value="UbiA_prenyltransferase"/>
</dbReference>
<evidence type="ECO:0000256" key="4">
    <source>
        <dbReference type="ARBA" id="ARBA00023136"/>
    </source>
</evidence>
<proteinExistence type="predicted"/>
<keyword evidence="4 5" id="KW-0472">Membrane</keyword>
<evidence type="ECO:0000256" key="5">
    <source>
        <dbReference type="SAM" id="Phobius"/>
    </source>
</evidence>
<feature type="transmembrane region" description="Helical" evidence="5">
    <location>
        <begin position="35"/>
        <end position="52"/>
    </location>
</feature>
<evidence type="ECO:0000256" key="1">
    <source>
        <dbReference type="ARBA" id="ARBA00004141"/>
    </source>
</evidence>
<keyword evidence="2 5" id="KW-0812">Transmembrane</keyword>
<feature type="transmembrane region" description="Helical" evidence="5">
    <location>
        <begin position="12"/>
        <end position="29"/>
    </location>
</feature>
<dbReference type="AlphaFoldDB" id="A0A381RU46"/>
<protein>
    <submittedName>
        <fullName evidence="6">Uncharacterized protein</fullName>
    </submittedName>
</protein>
<accession>A0A381RU46</accession>
<evidence type="ECO:0000256" key="3">
    <source>
        <dbReference type="ARBA" id="ARBA00022989"/>
    </source>
</evidence>
<organism evidence="6">
    <name type="scientific">marine metagenome</name>
    <dbReference type="NCBI Taxonomy" id="408172"/>
    <lineage>
        <taxon>unclassified sequences</taxon>
        <taxon>metagenomes</taxon>
        <taxon>ecological metagenomes</taxon>
    </lineage>
</organism>
<dbReference type="PANTHER" id="PTHR42723:SF1">
    <property type="entry name" value="CHLOROPHYLL SYNTHASE, CHLOROPLASTIC"/>
    <property type="match status" value="1"/>
</dbReference>
<dbReference type="Gene3D" id="1.20.120.1780">
    <property type="entry name" value="UbiA prenyltransferase"/>
    <property type="match status" value="1"/>
</dbReference>
<dbReference type="GO" id="GO:0016765">
    <property type="term" value="F:transferase activity, transferring alkyl or aryl (other than methyl) groups"/>
    <property type="evidence" value="ECO:0007669"/>
    <property type="project" value="InterPro"/>
</dbReference>
<feature type="transmembrane region" description="Helical" evidence="5">
    <location>
        <begin position="81"/>
        <end position="98"/>
    </location>
</feature>